<proteinExistence type="predicted"/>
<dbReference type="AlphaFoldDB" id="A0A7J4IXN7"/>
<comment type="caution">
    <text evidence="2">The sequence shown here is derived from an EMBL/GenBank/DDBJ whole genome shotgun (WGS) entry which is preliminary data.</text>
</comment>
<keyword evidence="1" id="KW-0472">Membrane</keyword>
<reference evidence="3" key="1">
    <citation type="journal article" date="2020" name="bioRxiv">
        <title>A rank-normalized archaeal taxonomy based on genome phylogeny resolves widespread incomplete and uneven classifications.</title>
        <authorList>
            <person name="Rinke C."/>
            <person name="Chuvochina M."/>
            <person name="Mussig A.J."/>
            <person name="Chaumeil P.-A."/>
            <person name="Waite D.W."/>
            <person name="Whitman W.B."/>
            <person name="Parks D.H."/>
            <person name="Hugenholtz P."/>
        </authorList>
    </citation>
    <scope>NUCLEOTIDE SEQUENCE [LARGE SCALE GENOMIC DNA]</scope>
</reference>
<evidence type="ECO:0000313" key="2">
    <source>
        <dbReference type="EMBL" id="HIH08557.1"/>
    </source>
</evidence>
<keyword evidence="1" id="KW-0812">Transmembrane</keyword>
<evidence type="ECO:0000313" key="3">
    <source>
        <dbReference type="Proteomes" id="UP000577419"/>
    </source>
</evidence>
<protein>
    <submittedName>
        <fullName evidence="2">Uncharacterized protein</fullName>
    </submittedName>
</protein>
<dbReference type="Proteomes" id="UP000577419">
    <property type="component" value="Unassembled WGS sequence"/>
</dbReference>
<organism evidence="2 3">
    <name type="scientific">Candidatus Iainarchaeum sp</name>
    <dbReference type="NCBI Taxonomy" id="3101447"/>
    <lineage>
        <taxon>Archaea</taxon>
        <taxon>Candidatus Iainarchaeota</taxon>
        <taxon>Candidatus Iainarchaeia</taxon>
        <taxon>Candidatus Iainarchaeales</taxon>
        <taxon>Candidatus Iainarchaeaceae</taxon>
        <taxon>Candidatus Iainarchaeum</taxon>
    </lineage>
</organism>
<evidence type="ECO:0000256" key="1">
    <source>
        <dbReference type="SAM" id="Phobius"/>
    </source>
</evidence>
<name>A0A7J4IXN7_9ARCH</name>
<keyword evidence="1" id="KW-1133">Transmembrane helix</keyword>
<dbReference type="EMBL" id="DUFG01000020">
    <property type="protein sequence ID" value="HIH08557.1"/>
    <property type="molecule type" value="Genomic_DNA"/>
</dbReference>
<gene>
    <name evidence="2" type="ORF">HA237_04265</name>
</gene>
<sequence>MVESESERAKEVLENYFGNDEEEQLTPTQRQQVEFAANLFALVIIIGSIILIAVIVFLFFQQYYIELPF</sequence>
<accession>A0A7J4IXN7</accession>
<feature type="transmembrane region" description="Helical" evidence="1">
    <location>
        <begin position="39"/>
        <end position="60"/>
    </location>
</feature>